<evidence type="ECO:0000256" key="1">
    <source>
        <dbReference type="ARBA" id="ARBA00001964"/>
    </source>
</evidence>
<dbReference type="STRING" id="1513271.XM47_03440"/>
<dbReference type="SMART" id="SM00861">
    <property type="entry name" value="Transket_pyr"/>
    <property type="match status" value="1"/>
</dbReference>
<keyword evidence="2" id="KW-0560">Oxidoreductase</keyword>
<dbReference type="Pfam" id="PF02780">
    <property type="entry name" value="Transketolase_C"/>
    <property type="match status" value="1"/>
</dbReference>
<sequence>MEIISYREALRESMESALANNDNTIIFGQGADDYKGIFGTTIGLAEKYGKHRVQDTPLCEEGMTGICVGAALNGIKPIHIHIRADFVFLALNQILNMAAKYKYMFGGHYDVPIFIRAVIGRSWGQGAQHSQSPQALFSHFPGLKVIMPSNSQSIIESYQYLLNEYSGPVISLEHRLMYDLNFDVDRDQIRTGKDALASYIVREGKDVTIVATSIMVLEAVRAAKYLAEYGIDCEIIDLHSTTDIEHSLIIESVKKTGKLLVADTSWVSFGVAAEISRIICENAPQYLTAPVVNVGMVPTPCPTAKSLEDLYYPNLESLISKIINLSGSGKNIPIPDEKSMADVYKKFKGPF</sequence>
<comment type="cofactor">
    <cofactor evidence="1">
        <name>thiamine diphosphate</name>
        <dbReference type="ChEBI" id="CHEBI:58937"/>
    </cofactor>
</comment>
<dbReference type="GO" id="GO:0016491">
    <property type="term" value="F:oxidoreductase activity"/>
    <property type="evidence" value="ECO:0007669"/>
    <property type="project" value="UniProtKB-KW"/>
</dbReference>
<protein>
    <recommendedName>
        <fullName evidence="4">Transketolase-like pyrimidine-binding domain-containing protein</fullName>
    </recommendedName>
</protein>
<dbReference type="RefSeq" id="WP_048689683.1">
    <property type="nucleotide sequence ID" value="NZ_KQ130483.1"/>
</dbReference>
<dbReference type="PATRIC" id="fig|1513271.3.peg.714"/>
<comment type="caution">
    <text evidence="5">The sequence shown here is derived from an EMBL/GenBank/DDBJ whole genome shotgun (WGS) entry which is preliminary data.</text>
</comment>
<dbReference type="InterPro" id="IPR005475">
    <property type="entry name" value="Transketolase-like_Pyr-bd"/>
</dbReference>
<evidence type="ECO:0000256" key="2">
    <source>
        <dbReference type="ARBA" id="ARBA00023002"/>
    </source>
</evidence>
<dbReference type="InterPro" id="IPR029061">
    <property type="entry name" value="THDP-binding"/>
</dbReference>
<dbReference type="EMBL" id="LAZL01000003">
    <property type="protein sequence ID" value="KMT66598.1"/>
    <property type="molecule type" value="Genomic_DNA"/>
</dbReference>
<dbReference type="Gene3D" id="3.40.50.970">
    <property type="match status" value="1"/>
</dbReference>
<dbReference type="PANTHER" id="PTHR43257">
    <property type="entry name" value="PYRUVATE DEHYDROGENASE E1 COMPONENT BETA SUBUNIT"/>
    <property type="match status" value="1"/>
</dbReference>
<reference evidence="5 6" key="1">
    <citation type="submission" date="2015-04" db="EMBL/GenBank/DDBJ databases">
        <title>Draft Genome Sequence of the Novel Agar-Digesting Marine Bacterium Q1.</title>
        <authorList>
            <person name="Li Y."/>
            <person name="Li D."/>
            <person name="Chen G."/>
            <person name="Du Z."/>
        </authorList>
    </citation>
    <scope>NUCLEOTIDE SEQUENCE [LARGE SCALE GENOMIC DNA]</scope>
    <source>
        <strain evidence="5 6">Q1</strain>
    </source>
</reference>
<dbReference type="OrthoDB" id="9780894at2"/>
<dbReference type="SUPFAM" id="SSF52518">
    <property type="entry name" value="Thiamin diphosphate-binding fold (THDP-binding)"/>
    <property type="match status" value="1"/>
</dbReference>
<dbReference type="Proteomes" id="UP000037600">
    <property type="component" value="Unassembled WGS sequence"/>
</dbReference>
<dbReference type="PANTHER" id="PTHR43257:SF2">
    <property type="entry name" value="PYRUVATE DEHYDROGENASE E1 COMPONENT SUBUNIT BETA"/>
    <property type="match status" value="1"/>
</dbReference>
<evidence type="ECO:0000313" key="6">
    <source>
        <dbReference type="Proteomes" id="UP000037600"/>
    </source>
</evidence>
<evidence type="ECO:0000259" key="4">
    <source>
        <dbReference type="SMART" id="SM00861"/>
    </source>
</evidence>
<proteinExistence type="predicted"/>
<keyword evidence="3" id="KW-0786">Thiamine pyrophosphate</keyword>
<name>A0A0J8H0Q6_9ALTE</name>
<gene>
    <name evidence="5" type="ORF">XM47_03440</name>
</gene>
<dbReference type="InterPro" id="IPR009014">
    <property type="entry name" value="Transketo_C/PFOR_II"/>
</dbReference>
<dbReference type="AlphaFoldDB" id="A0A0J8H0Q6"/>
<accession>A0A0J8H0Q6</accession>
<dbReference type="Gene3D" id="3.40.50.920">
    <property type="match status" value="1"/>
</dbReference>
<dbReference type="Pfam" id="PF02779">
    <property type="entry name" value="Transket_pyr"/>
    <property type="match status" value="1"/>
</dbReference>
<feature type="domain" description="Transketolase-like pyrimidine-binding" evidence="4">
    <location>
        <begin position="4"/>
        <end position="180"/>
    </location>
</feature>
<evidence type="ECO:0000313" key="5">
    <source>
        <dbReference type="EMBL" id="KMT66598.1"/>
    </source>
</evidence>
<dbReference type="SUPFAM" id="SSF52922">
    <property type="entry name" value="TK C-terminal domain-like"/>
    <property type="match status" value="1"/>
</dbReference>
<dbReference type="InterPro" id="IPR033248">
    <property type="entry name" value="Transketolase_C"/>
</dbReference>
<evidence type="ECO:0000256" key="3">
    <source>
        <dbReference type="ARBA" id="ARBA00023052"/>
    </source>
</evidence>
<organism evidence="5 6">
    <name type="scientific">Catenovulum maritimum</name>
    <dbReference type="NCBI Taxonomy" id="1513271"/>
    <lineage>
        <taxon>Bacteria</taxon>
        <taxon>Pseudomonadati</taxon>
        <taxon>Pseudomonadota</taxon>
        <taxon>Gammaproteobacteria</taxon>
        <taxon>Alteromonadales</taxon>
        <taxon>Alteromonadaceae</taxon>
        <taxon>Catenovulum</taxon>
    </lineage>
</organism>
<keyword evidence="6" id="KW-1185">Reference proteome</keyword>